<feature type="transmembrane region" description="Helical" evidence="13">
    <location>
        <begin position="273"/>
        <end position="296"/>
    </location>
</feature>
<evidence type="ECO:0000259" key="15">
    <source>
        <dbReference type="Pfam" id="PF18075"/>
    </source>
</evidence>
<comment type="subunit">
    <text evidence="4">Forms a membrane-associated complex with FtsE.</text>
</comment>
<keyword evidence="11 12" id="KW-0131">Cell cycle</keyword>
<keyword evidence="9 13" id="KW-1133">Transmembrane helix</keyword>
<dbReference type="InterPro" id="IPR004513">
    <property type="entry name" value="FtsX"/>
</dbReference>
<feature type="domain" description="ABC3 transporter permease C-terminal" evidence="14">
    <location>
        <begin position="183"/>
        <end position="301"/>
    </location>
</feature>
<evidence type="ECO:0000313" key="16">
    <source>
        <dbReference type="EMBL" id="XBO44130.1"/>
    </source>
</evidence>
<keyword evidence="7 12" id="KW-0132">Cell division</keyword>
<evidence type="ECO:0000259" key="14">
    <source>
        <dbReference type="Pfam" id="PF02687"/>
    </source>
</evidence>
<dbReference type="NCBIfam" id="NF038346">
    <property type="entry name" value="FtsX_actino"/>
    <property type="match status" value="1"/>
</dbReference>
<evidence type="ECO:0000256" key="5">
    <source>
        <dbReference type="ARBA" id="ARBA00021907"/>
    </source>
</evidence>
<evidence type="ECO:0000256" key="1">
    <source>
        <dbReference type="ARBA" id="ARBA00003552"/>
    </source>
</evidence>
<dbReference type="RefSeq" id="WP_406831588.1">
    <property type="nucleotide sequence ID" value="NZ_CP157483.1"/>
</dbReference>
<dbReference type="GO" id="GO:0005886">
    <property type="term" value="C:plasma membrane"/>
    <property type="evidence" value="ECO:0007669"/>
    <property type="project" value="UniProtKB-SubCell"/>
</dbReference>
<organism evidence="16">
    <name type="scientific">Pedococcus sp. KACC 23699</name>
    <dbReference type="NCBI Taxonomy" id="3149228"/>
    <lineage>
        <taxon>Bacteria</taxon>
        <taxon>Bacillati</taxon>
        <taxon>Actinomycetota</taxon>
        <taxon>Actinomycetes</taxon>
        <taxon>Micrococcales</taxon>
        <taxon>Intrasporangiaceae</taxon>
        <taxon>Pedococcus</taxon>
    </lineage>
</organism>
<gene>
    <name evidence="16" type="primary">ftsX</name>
    <name evidence="16" type="ORF">ABEG17_02055</name>
</gene>
<sequence>MRLQFMLSEIWIGLRRNLSIAVSVMLVTTVSLYLLGLGLLAQREVDTLKGYWYDRIQVSIFMCGDDSAEANCAGKPVSEEQKTALKDQLDQMKPLVKNVYYESEQQAYDRFQEQFRNSPLASNIRVGDIPQSYRVQLSDPTKYEVVVSAFEGAPGVGRVQDQQKTLDKLFKVMNGITIASLGLAFIMIICAILLMATTIRQAAFTRRRETGIMKLVGASNLTIRLPFVMEIVLATAVGVSAAVGLLWATMRFLVVPYVAQVLPDVALVGVMDVWLIAPYLGGLMLSIAIVTSWVTLWRYLRV</sequence>
<evidence type="ECO:0000256" key="3">
    <source>
        <dbReference type="ARBA" id="ARBA00007379"/>
    </source>
</evidence>
<reference evidence="16" key="1">
    <citation type="submission" date="2024-05" db="EMBL/GenBank/DDBJ databases">
        <authorList>
            <person name="Kim S."/>
            <person name="Heo J."/>
            <person name="Choi H."/>
            <person name="Choi Y."/>
            <person name="Kwon S.-W."/>
            <person name="Kim Y."/>
        </authorList>
    </citation>
    <scope>NUCLEOTIDE SEQUENCE</scope>
    <source>
        <strain evidence="16">KACC 23699</strain>
    </source>
</reference>
<dbReference type="InterPro" id="IPR040690">
    <property type="entry name" value="FtsX_ECD"/>
</dbReference>
<evidence type="ECO:0000256" key="9">
    <source>
        <dbReference type="ARBA" id="ARBA00022989"/>
    </source>
</evidence>
<evidence type="ECO:0000256" key="13">
    <source>
        <dbReference type="SAM" id="Phobius"/>
    </source>
</evidence>
<evidence type="ECO:0000256" key="6">
    <source>
        <dbReference type="ARBA" id="ARBA00022475"/>
    </source>
</evidence>
<comment type="subcellular location">
    <subcellularLocation>
        <location evidence="2">Cell membrane</location>
        <topology evidence="2">Multi-pass membrane protein</topology>
    </subcellularLocation>
</comment>
<feature type="domain" description="FtsX extracellular" evidence="15">
    <location>
        <begin position="56"/>
        <end position="159"/>
    </location>
</feature>
<dbReference type="EMBL" id="CP157483">
    <property type="protein sequence ID" value="XBO44130.1"/>
    <property type="molecule type" value="Genomic_DNA"/>
</dbReference>
<dbReference type="PANTHER" id="PTHR47755:SF1">
    <property type="entry name" value="CELL DIVISION PROTEIN FTSX"/>
    <property type="match status" value="1"/>
</dbReference>
<evidence type="ECO:0000256" key="8">
    <source>
        <dbReference type="ARBA" id="ARBA00022692"/>
    </source>
</evidence>
<dbReference type="AlphaFoldDB" id="A0AAU7JUY7"/>
<dbReference type="GO" id="GO:0051301">
    <property type="term" value="P:cell division"/>
    <property type="evidence" value="ECO:0007669"/>
    <property type="project" value="UniProtKB-KW"/>
</dbReference>
<evidence type="ECO:0000256" key="7">
    <source>
        <dbReference type="ARBA" id="ARBA00022618"/>
    </source>
</evidence>
<protein>
    <recommendedName>
        <fullName evidence="5 12">Cell division protein FtsX</fullName>
    </recommendedName>
</protein>
<dbReference type="InterPro" id="IPR047929">
    <property type="entry name" value="FtsX_actino"/>
</dbReference>
<name>A0AAU7JUY7_9MICO</name>
<comment type="function">
    <text evidence="1">Part of the ABC transporter FtsEX involved in cellular division.</text>
</comment>
<dbReference type="InterPro" id="IPR003838">
    <property type="entry name" value="ABC3_permease_C"/>
</dbReference>
<evidence type="ECO:0000256" key="12">
    <source>
        <dbReference type="PIRNR" id="PIRNR003097"/>
    </source>
</evidence>
<keyword evidence="10 12" id="KW-0472">Membrane</keyword>
<evidence type="ECO:0000256" key="4">
    <source>
        <dbReference type="ARBA" id="ARBA00011160"/>
    </source>
</evidence>
<dbReference type="Pfam" id="PF18075">
    <property type="entry name" value="FtsX_ECD"/>
    <property type="match status" value="1"/>
</dbReference>
<dbReference type="PIRSF" id="PIRSF003097">
    <property type="entry name" value="FtsX"/>
    <property type="match status" value="1"/>
</dbReference>
<evidence type="ECO:0000256" key="10">
    <source>
        <dbReference type="ARBA" id="ARBA00023136"/>
    </source>
</evidence>
<feature type="transmembrane region" description="Helical" evidence="13">
    <location>
        <begin position="20"/>
        <end position="41"/>
    </location>
</feature>
<comment type="similarity">
    <text evidence="3 12">Belongs to the ABC-4 integral membrane protein family. FtsX subfamily.</text>
</comment>
<evidence type="ECO:0000256" key="11">
    <source>
        <dbReference type="ARBA" id="ARBA00023306"/>
    </source>
</evidence>
<feature type="transmembrane region" description="Helical" evidence="13">
    <location>
        <begin position="231"/>
        <end position="253"/>
    </location>
</feature>
<keyword evidence="6 12" id="KW-1003">Cell membrane</keyword>
<dbReference type="Pfam" id="PF02687">
    <property type="entry name" value="FtsX"/>
    <property type="match status" value="1"/>
</dbReference>
<keyword evidence="8 13" id="KW-0812">Transmembrane</keyword>
<feature type="transmembrane region" description="Helical" evidence="13">
    <location>
        <begin position="176"/>
        <end position="199"/>
    </location>
</feature>
<accession>A0AAU7JUY7</accession>
<evidence type="ECO:0000256" key="2">
    <source>
        <dbReference type="ARBA" id="ARBA00004651"/>
    </source>
</evidence>
<dbReference type="Gene3D" id="3.30.70.3040">
    <property type="match status" value="1"/>
</dbReference>
<dbReference type="PANTHER" id="PTHR47755">
    <property type="entry name" value="CELL DIVISION PROTEIN FTSX"/>
    <property type="match status" value="1"/>
</dbReference>
<proteinExistence type="inferred from homology"/>